<evidence type="ECO:0000313" key="2">
    <source>
        <dbReference type="EMBL" id="KAI9197930.1"/>
    </source>
</evidence>
<gene>
    <name evidence="2" type="ORF">LWI28_006917</name>
</gene>
<evidence type="ECO:0000256" key="1">
    <source>
        <dbReference type="SAM" id="MobiDB-lite"/>
    </source>
</evidence>
<dbReference type="Proteomes" id="UP001064489">
    <property type="component" value="Chromosome 13"/>
</dbReference>
<accession>A0AAD5P3U7</accession>
<dbReference type="EMBL" id="JAJSOW010000002">
    <property type="protein sequence ID" value="KAI9197930.1"/>
    <property type="molecule type" value="Genomic_DNA"/>
</dbReference>
<feature type="region of interest" description="Disordered" evidence="1">
    <location>
        <begin position="36"/>
        <end position="58"/>
    </location>
</feature>
<comment type="caution">
    <text evidence="2">The sequence shown here is derived from an EMBL/GenBank/DDBJ whole genome shotgun (WGS) entry which is preliminary data.</text>
</comment>
<dbReference type="AlphaFoldDB" id="A0AAD5P3U7"/>
<protein>
    <submittedName>
        <fullName evidence="2">Uncharacterized protein</fullName>
    </submittedName>
</protein>
<proteinExistence type="predicted"/>
<evidence type="ECO:0000313" key="3">
    <source>
        <dbReference type="Proteomes" id="UP001064489"/>
    </source>
</evidence>
<name>A0AAD5P3U7_ACENE</name>
<feature type="compositionally biased region" description="Polar residues" evidence="1">
    <location>
        <begin position="134"/>
        <end position="147"/>
    </location>
</feature>
<feature type="region of interest" description="Disordered" evidence="1">
    <location>
        <begin position="109"/>
        <end position="153"/>
    </location>
</feature>
<sequence>MTRDSSFESSYSKMDEGQLEALGHFKGECSKFKGMGKLPNVGGPQKESKFSNPSDRANPKSILVSILGYKDRRLFSVPLRGPIQLPLNGLEGGQIIGKDLHAVPLAVELEGEERSPSSSSSSIELEKSIRTKNTRPTDANQSGTSQDGHGVTSYANWDLEDEVAKVIEVGVSLGFDFNGKKVEIGE</sequence>
<reference evidence="2 3" key="1">
    <citation type="journal article" date="2022" name="Plant J.">
        <title>Strategies of tolerance reflected in two North American maple genomes.</title>
        <authorList>
            <person name="McEvoy S.L."/>
            <person name="Sezen U.U."/>
            <person name="Trouern-Trend A."/>
            <person name="McMahon S.M."/>
            <person name="Schaberg P.G."/>
            <person name="Yang J."/>
            <person name="Wegrzyn J.L."/>
            <person name="Swenson N.G."/>
        </authorList>
    </citation>
    <scope>NUCLEOTIDE SEQUENCE [LARGE SCALE GENOMIC DNA]</scope>
    <source>
        <strain evidence="2">91603</strain>
    </source>
</reference>
<keyword evidence="3" id="KW-1185">Reference proteome</keyword>
<organism evidence="2 3">
    <name type="scientific">Acer negundo</name>
    <name type="common">Box elder</name>
    <dbReference type="NCBI Taxonomy" id="4023"/>
    <lineage>
        <taxon>Eukaryota</taxon>
        <taxon>Viridiplantae</taxon>
        <taxon>Streptophyta</taxon>
        <taxon>Embryophyta</taxon>
        <taxon>Tracheophyta</taxon>
        <taxon>Spermatophyta</taxon>
        <taxon>Magnoliopsida</taxon>
        <taxon>eudicotyledons</taxon>
        <taxon>Gunneridae</taxon>
        <taxon>Pentapetalae</taxon>
        <taxon>rosids</taxon>
        <taxon>malvids</taxon>
        <taxon>Sapindales</taxon>
        <taxon>Sapindaceae</taxon>
        <taxon>Hippocastanoideae</taxon>
        <taxon>Acereae</taxon>
        <taxon>Acer</taxon>
    </lineage>
</organism>